<dbReference type="PANTHER" id="PTHR33413:SF1">
    <property type="entry name" value="EXPRESSED PROTEIN"/>
    <property type="match status" value="1"/>
</dbReference>
<dbReference type="STRING" id="4555.K4AJA3"/>
<dbReference type="Pfam" id="PF14009">
    <property type="entry name" value="PADRE"/>
    <property type="match status" value="1"/>
</dbReference>
<dbReference type="Proteomes" id="UP000004995">
    <property type="component" value="Unassembled WGS sequence"/>
</dbReference>
<organism evidence="2 3">
    <name type="scientific">Setaria italica</name>
    <name type="common">Foxtail millet</name>
    <name type="synonym">Panicum italicum</name>
    <dbReference type="NCBI Taxonomy" id="4555"/>
    <lineage>
        <taxon>Eukaryota</taxon>
        <taxon>Viridiplantae</taxon>
        <taxon>Streptophyta</taxon>
        <taxon>Embryophyta</taxon>
        <taxon>Tracheophyta</taxon>
        <taxon>Spermatophyta</taxon>
        <taxon>Magnoliopsida</taxon>
        <taxon>Liliopsida</taxon>
        <taxon>Poales</taxon>
        <taxon>Poaceae</taxon>
        <taxon>PACMAD clade</taxon>
        <taxon>Panicoideae</taxon>
        <taxon>Panicodae</taxon>
        <taxon>Paniceae</taxon>
        <taxon>Cenchrinae</taxon>
        <taxon>Setaria</taxon>
    </lineage>
</organism>
<dbReference type="HOGENOM" id="CLU_086493_1_0_1"/>
<keyword evidence="3" id="KW-1185">Reference proteome</keyword>
<dbReference type="Gramene" id="KQK92107">
    <property type="protein sequence ID" value="KQK92107"/>
    <property type="gene ID" value="SETIT_038968mg"/>
</dbReference>
<feature type="compositionally biased region" description="Basic residues" evidence="1">
    <location>
        <begin position="1"/>
        <end position="13"/>
    </location>
</feature>
<dbReference type="FunCoup" id="K4AJA3">
    <property type="interactions" value="896"/>
</dbReference>
<feature type="region of interest" description="Disordered" evidence="1">
    <location>
        <begin position="137"/>
        <end position="213"/>
    </location>
</feature>
<protein>
    <submittedName>
        <fullName evidence="2">Uncharacterized protein</fullName>
    </submittedName>
</protein>
<dbReference type="eggNOG" id="ENOG502RY6K">
    <property type="taxonomic scope" value="Eukaryota"/>
</dbReference>
<dbReference type="AlphaFoldDB" id="K4AJA3"/>
<name>K4AJA3_SETIT</name>
<feature type="compositionally biased region" description="Basic and acidic residues" evidence="1">
    <location>
        <begin position="164"/>
        <end position="181"/>
    </location>
</feature>
<evidence type="ECO:0000313" key="2">
    <source>
        <dbReference type="EnsemblPlants" id="KQK92107"/>
    </source>
</evidence>
<dbReference type="OMA" id="DPSVTKH"/>
<dbReference type="EnsemblPlants" id="KQK92107">
    <property type="protein sequence ID" value="KQK92107"/>
    <property type="gene ID" value="SETIT_038968mg"/>
</dbReference>
<feature type="region of interest" description="Disordered" evidence="1">
    <location>
        <begin position="1"/>
        <end position="20"/>
    </location>
</feature>
<sequence length="242" mass="26163">ERNHASKPRKKRACGAAATSQARHASMGNCQAAEVATVLIQHPGGGRTERAYWALSAGAVMAANPGHYVAAVIATTQPAAAGDASGSAPVKHLKLLRPDDTLLLGRVYRLVSFEEVLREFASKRHVKLSRVTIRAKDEDEEAKPAANRRRRRRARVDSRGAGAGERKESDRSLAKVMRQTEEVEPEPEQDPSSSDPSVTKHGHTDAAADLDAELDALLPHEALLGRRAARQWRPALQSIAEG</sequence>
<reference evidence="3" key="1">
    <citation type="journal article" date="2012" name="Nat. Biotechnol.">
        <title>Reference genome sequence of the model plant Setaria.</title>
        <authorList>
            <person name="Bennetzen J.L."/>
            <person name="Schmutz J."/>
            <person name="Wang H."/>
            <person name="Percifield R."/>
            <person name="Hawkins J."/>
            <person name="Pontaroli A.C."/>
            <person name="Estep M."/>
            <person name="Feng L."/>
            <person name="Vaughn J.N."/>
            <person name="Grimwood J."/>
            <person name="Jenkins J."/>
            <person name="Barry K."/>
            <person name="Lindquist E."/>
            <person name="Hellsten U."/>
            <person name="Deshpande S."/>
            <person name="Wang X."/>
            <person name="Wu X."/>
            <person name="Mitros T."/>
            <person name="Triplett J."/>
            <person name="Yang X."/>
            <person name="Ye C.Y."/>
            <person name="Mauro-Herrera M."/>
            <person name="Wang L."/>
            <person name="Li P."/>
            <person name="Sharma M."/>
            <person name="Sharma R."/>
            <person name="Ronald P.C."/>
            <person name="Panaud O."/>
            <person name="Kellogg E.A."/>
            <person name="Brutnell T.P."/>
            <person name="Doust A.N."/>
            <person name="Tuskan G.A."/>
            <person name="Rokhsar D."/>
            <person name="Devos K.M."/>
        </authorList>
    </citation>
    <scope>NUCLEOTIDE SEQUENCE [LARGE SCALE GENOMIC DNA]</scope>
    <source>
        <strain evidence="3">cv. Yugu1</strain>
    </source>
</reference>
<dbReference type="InterPro" id="IPR025322">
    <property type="entry name" value="PADRE_dom"/>
</dbReference>
<dbReference type="EMBL" id="AGNK02006093">
    <property type="status" value="NOT_ANNOTATED_CDS"/>
    <property type="molecule type" value="Genomic_DNA"/>
</dbReference>
<evidence type="ECO:0000313" key="3">
    <source>
        <dbReference type="Proteomes" id="UP000004995"/>
    </source>
</evidence>
<evidence type="ECO:0000256" key="1">
    <source>
        <dbReference type="SAM" id="MobiDB-lite"/>
    </source>
</evidence>
<reference evidence="2" key="2">
    <citation type="submission" date="2018-08" db="UniProtKB">
        <authorList>
            <consortium name="EnsemblPlants"/>
        </authorList>
    </citation>
    <scope>IDENTIFICATION</scope>
    <source>
        <strain evidence="2">Yugu1</strain>
    </source>
</reference>
<dbReference type="PANTHER" id="PTHR33413">
    <property type="entry name" value="EXPRESSED PROTEIN"/>
    <property type="match status" value="1"/>
</dbReference>
<dbReference type="InParanoid" id="K4AJA3"/>
<proteinExistence type="predicted"/>
<accession>K4AJA3</accession>